<dbReference type="PANTHER" id="PTHR43805">
    <property type="entry name" value="GLYCEROPHOSPHORYL DIESTER PHOSPHODIESTERASE"/>
    <property type="match status" value="1"/>
</dbReference>
<dbReference type="AlphaFoldDB" id="A0AAV9JNR6"/>
<keyword evidence="1" id="KW-1133">Transmembrane helix</keyword>
<name>A0AAV9JNR6_9PEZI</name>
<gene>
    <name evidence="3" type="ORF">LTR36_001511</name>
</gene>
<accession>A0AAV9JNR6</accession>
<keyword evidence="1" id="KW-0812">Transmembrane</keyword>
<evidence type="ECO:0000313" key="3">
    <source>
        <dbReference type="EMBL" id="KAK4546779.1"/>
    </source>
</evidence>
<dbReference type="Gene3D" id="3.20.20.190">
    <property type="entry name" value="Phosphatidylinositol (PI) phosphodiesterase"/>
    <property type="match status" value="1"/>
</dbReference>
<dbReference type="GO" id="GO:0006629">
    <property type="term" value="P:lipid metabolic process"/>
    <property type="evidence" value="ECO:0007669"/>
    <property type="project" value="InterPro"/>
</dbReference>
<feature type="domain" description="GP-PDE" evidence="2">
    <location>
        <begin position="62"/>
        <end position="303"/>
    </location>
</feature>
<keyword evidence="1" id="KW-0472">Membrane</keyword>
<evidence type="ECO:0000313" key="4">
    <source>
        <dbReference type="Proteomes" id="UP001324427"/>
    </source>
</evidence>
<dbReference type="GO" id="GO:0008081">
    <property type="term" value="F:phosphoric diester hydrolase activity"/>
    <property type="evidence" value="ECO:0007669"/>
    <property type="project" value="InterPro"/>
</dbReference>
<sequence length="358" mass="40807">MASTLAERQPLLGHVPSALYVPPMLIQTVKKLNSPVTMSEDTVFPPPTFTQHRLDARKRRLPQCIAHRGYKAKFPENTIAAHKGAVEAGAHGLETDVHLTKDDVVVISHDATLKRCFGRPEKIIDCTWGQIEDARTLQEPHLPMPRLKDVLEYLAQPGLEEIWLLLDIKLDNDADTVMRLIGSTLAEVSAPARKAWTERIVLGIWAAKYLPLAQKYLPGYPVMHIGFSTSYARHFFTVPHVGFNMLFPTLVAPGGKRFMREAREHGRQVLAWTVNKEDRMEWCIRRELDGVLTDDPKHFLEVCEKFDEQTPEAMMPMTLKGYFEAFRIWIWVMIALLFFGKRFKPVASRELISMKAPA</sequence>
<dbReference type="EMBL" id="JAVFHQ010000013">
    <property type="protein sequence ID" value="KAK4546779.1"/>
    <property type="molecule type" value="Genomic_DNA"/>
</dbReference>
<dbReference type="CDD" id="cd08570">
    <property type="entry name" value="GDPD_YPL206cp_fungi"/>
    <property type="match status" value="1"/>
</dbReference>
<evidence type="ECO:0000259" key="2">
    <source>
        <dbReference type="PROSITE" id="PS51704"/>
    </source>
</evidence>
<dbReference type="InterPro" id="IPR017946">
    <property type="entry name" value="PLC-like_Pdiesterase_TIM-brl"/>
</dbReference>
<protein>
    <recommendedName>
        <fullName evidence="2">GP-PDE domain-containing protein</fullName>
    </recommendedName>
</protein>
<feature type="transmembrane region" description="Helical" evidence="1">
    <location>
        <begin position="321"/>
        <end position="339"/>
    </location>
</feature>
<dbReference type="InterPro" id="IPR030395">
    <property type="entry name" value="GP_PDE_dom"/>
</dbReference>
<dbReference type="PROSITE" id="PS51704">
    <property type="entry name" value="GP_PDE"/>
    <property type="match status" value="1"/>
</dbReference>
<dbReference type="Pfam" id="PF03009">
    <property type="entry name" value="GDPD"/>
    <property type="match status" value="1"/>
</dbReference>
<proteinExistence type="predicted"/>
<reference evidence="3 4" key="1">
    <citation type="submission" date="2021-11" db="EMBL/GenBank/DDBJ databases">
        <title>Black yeast isolated from Biological Soil Crust.</title>
        <authorList>
            <person name="Kurbessoian T."/>
        </authorList>
    </citation>
    <scope>NUCLEOTIDE SEQUENCE [LARGE SCALE GENOMIC DNA]</scope>
    <source>
        <strain evidence="3 4">CCFEE 5522</strain>
    </source>
</reference>
<dbReference type="SUPFAM" id="SSF51695">
    <property type="entry name" value="PLC-like phosphodiesterases"/>
    <property type="match status" value="1"/>
</dbReference>
<keyword evidence="4" id="KW-1185">Reference proteome</keyword>
<dbReference type="Proteomes" id="UP001324427">
    <property type="component" value="Unassembled WGS sequence"/>
</dbReference>
<comment type="caution">
    <text evidence="3">The sequence shown here is derived from an EMBL/GenBank/DDBJ whole genome shotgun (WGS) entry which is preliminary data.</text>
</comment>
<organism evidence="3 4">
    <name type="scientific">Oleoguttula mirabilis</name>
    <dbReference type="NCBI Taxonomy" id="1507867"/>
    <lineage>
        <taxon>Eukaryota</taxon>
        <taxon>Fungi</taxon>
        <taxon>Dikarya</taxon>
        <taxon>Ascomycota</taxon>
        <taxon>Pezizomycotina</taxon>
        <taxon>Dothideomycetes</taxon>
        <taxon>Dothideomycetidae</taxon>
        <taxon>Mycosphaerellales</taxon>
        <taxon>Teratosphaeriaceae</taxon>
        <taxon>Oleoguttula</taxon>
    </lineage>
</organism>
<evidence type="ECO:0000256" key="1">
    <source>
        <dbReference type="SAM" id="Phobius"/>
    </source>
</evidence>
<dbReference type="PANTHER" id="PTHR43805:SF1">
    <property type="entry name" value="GP-PDE DOMAIN-CONTAINING PROTEIN"/>
    <property type="match status" value="1"/>
</dbReference>